<accession>A0Y966</accession>
<dbReference type="STRING" id="247633.GP2143_15481"/>
<feature type="compositionally biased region" description="Basic and acidic residues" evidence="2">
    <location>
        <begin position="69"/>
        <end position="81"/>
    </location>
</feature>
<gene>
    <name evidence="3" type="ORF">GP2143_15481</name>
</gene>
<dbReference type="HAMAP" id="MF_00386">
    <property type="entry name" value="UPF0161_YidD"/>
    <property type="match status" value="1"/>
</dbReference>
<dbReference type="NCBIfam" id="TIGR00278">
    <property type="entry name" value="membrane protein insertion efficiency factor YidD"/>
    <property type="match status" value="1"/>
</dbReference>
<comment type="caution">
    <text evidence="3">The sequence shown here is derived from an EMBL/GenBank/DDBJ whole genome shotgun (WGS) entry which is preliminary data.</text>
</comment>
<organism evidence="3 4">
    <name type="scientific">marine gamma proteobacterium HTCC2143</name>
    <dbReference type="NCBI Taxonomy" id="247633"/>
    <lineage>
        <taxon>Bacteria</taxon>
        <taxon>Pseudomonadati</taxon>
        <taxon>Pseudomonadota</taxon>
        <taxon>Gammaproteobacteria</taxon>
        <taxon>Cellvibrionales</taxon>
        <taxon>Spongiibacteraceae</taxon>
        <taxon>BD1-7 clade</taxon>
    </lineage>
</organism>
<dbReference type="InterPro" id="IPR002696">
    <property type="entry name" value="Membr_insert_effic_factor_YidD"/>
</dbReference>
<comment type="function">
    <text evidence="1">Could be involved in insertion of integral membrane proteins into the membrane.</text>
</comment>
<dbReference type="PANTHER" id="PTHR33383:SF1">
    <property type="entry name" value="MEMBRANE PROTEIN INSERTION EFFICIENCY FACTOR-RELATED"/>
    <property type="match status" value="1"/>
</dbReference>
<sequence length="81" mass="9492">MRRLFISFIQCYRYLISPLMANHCRFHPSCSNYAIQAIEQYGVFKGSWLTVKRLLRCHPFHPGGYDPVPEQHSDNDGHTTH</sequence>
<protein>
    <recommendedName>
        <fullName evidence="1">Putative membrane protein insertion efficiency factor</fullName>
    </recommendedName>
</protein>
<dbReference type="GO" id="GO:0005886">
    <property type="term" value="C:plasma membrane"/>
    <property type="evidence" value="ECO:0007669"/>
    <property type="project" value="UniProtKB-SubCell"/>
</dbReference>
<reference evidence="3 4" key="1">
    <citation type="journal article" date="2010" name="J. Bacteriol.">
        <title>Genome sequence of the oligotrophic marine Gammaproteobacterium HTCC2143, isolated from the Oregon Coast.</title>
        <authorList>
            <person name="Oh H.M."/>
            <person name="Kang I."/>
            <person name="Ferriera S."/>
            <person name="Giovannoni S.J."/>
            <person name="Cho J.C."/>
        </authorList>
    </citation>
    <scope>NUCLEOTIDE SEQUENCE [LARGE SCALE GENOMIC DNA]</scope>
    <source>
        <strain evidence="3 4">HTCC2143</strain>
    </source>
</reference>
<dbReference type="AlphaFoldDB" id="A0Y966"/>
<evidence type="ECO:0000313" key="4">
    <source>
        <dbReference type="Proteomes" id="UP000004931"/>
    </source>
</evidence>
<dbReference type="Proteomes" id="UP000004931">
    <property type="component" value="Unassembled WGS sequence"/>
</dbReference>
<keyword evidence="1" id="KW-1003">Cell membrane</keyword>
<dbReference type="PANTHER" id="PTHR33383">
    <property type="entry name" value="MEMBRANE PROTEIN INSERTION EFFICIENCY FACTOR-RELATED"/>
    <property type="match status" value="1"/>
</dbReference>
<dbReference type="Pfam" id="PF01809">
    <property type="entry name" value="YidD"/>
    <property type="match status" value="1"/>
</dbReference>
<comment type="subcellular location">
    <subcellularLocation>
        <location evidence="1">Cell membrane</location>
        <topology evidence="1">Peripheral membrane protein</topology>
        <orientation evidence="1">Cytoplasmic side</orientation>
    </subcellularLocation>
</comment>
<keyword evidence="4" id="KW-1185">Reference proteome</keyword>
<dbReference type="eggNOG" id="COG0759">
    <property type="taxonomic scope" value="Bacteria"/>
</dbReference>
<proteinExistence type="inferred from homology"/>
<dbReference type="EMBL" id="AAVT01000001">
    <property type="protein sequence ID" value="EAW32670.1"/>
    <property type="molecule type" value="Genomic_DNA"/>
</dbReference>
<evidence type="ECO:0000313" key="3">
    <source>
        <dbReference type="EMBL" id="EAW32670.1"/>
    </source>
</evidence>
<name>A0Y966_9GAMM</name>
<comment type="similarity">
    <text evidence="1">Belongs to the UPF0161 family.</text>
</comment>
<evidence type="ECO:0000256" key="2">
    <source>
        <dbReference type="SAM" id="MobiDB-lite"/>
    </source>
</evidence>
<evidence type="ECO:0000256" key="1">
    <source>
        <dbReference type="HAMAP-Rule" id="MF_00386"/>
    </source>
</evidence>
<dbReference type="SMART" id="SM01234">
    <property type="entry name" value="Haemolytic"/>
    <property type="match status" value="1"/>
</dbReference>
<feature type="region of interest" description="Disordered" evidence="2">
    <location>
        <begin position="62"/>
        <end position="81"/>
    </location>
</feature>
<dbReference type="OrthoDB" id="9801753at2"/>
<keyword evidence="1" id="KW-0472">Membrane</keyword>